<dbReference type="AlphaFoldDB" id="U2XLQ4"/>
<evidence type="ECO:0000256" key="1">
    <source>
        <dbReference type="ARBA" id="ARBA00005125"/>
    </source>
</evidence>
<organism evidence="4 5">
    <name type="scientific">Candidatus Micropelagius thuwalensis</name>
    <dbReference type="NCBI Taxonomy" id="1397666"/>
    <lineage>
        <taxon>Bacteria</taxon>
        <taxon>Pseudomonadati</taxon>
        <taxon>Pseudomonadota</taxon>
        <taxon>Alphaproteobacteria</taxon>
        <taxon>PS1 clade</taxon>
        <taxon>Candidatus Micropelagius</taxon>
    </lineage>
</organism>
<comment type="caution">
    <text evidence="4">The sequence shown here is derived from an EMBL/GenBank/DDBJ whole genome shotgun (WGS) entry which is preliminary data.</text>
</comment>
<protein>
    <recommendedName>
        <fullName evidence="3">NAD-dependent epimerase/dehydratase domain-containing protein</fullName>
    </recommendedName>
</protein>
<dbReference type="Pfam" id="PF01370">
    <property type="entry name" value="Epimerase"/>
    <property type="match status" value="1"/>
</dbReference>
<dbReference type="InterPro" id="IPR036291">
    <property type="entry name" value="NAD(P)-bd_dom_sf"/>
</dbReference>
<dbReference type="InterPro" id="IPR001509">
    <property type="entry name" value="Epimerase_deHydtase"/>
</dbReference>
<reference evidence="4 5" key="1">
    <citation type="journal article" date="2014" name="FEMS Microbiol. Ecol.">
        <title>Genomic differentiation among two strains of the PS1 clade isolated from geographically separated marine habitats.</title>
        <authorList>
            <person name="Jimenez-Infante F."/>
            <person name="Ngugi D.K."/>
            <person name="Alam I."/>
            <person name="Rashid M."/>
            <person name="Baalawi W."/>
            <person name="Kamau A.A."/>
            <person name="Bajic V.B."/>
            <person name="Stingl U."/>
        </authorList>
    </citation>
    <scope>NUCLEOTIDE SEQUENCE [LARGE SCALE GENOMIC DNA]</scope>
    <source>
        <strain evidence="4 5">RS24</strain>
    </source>
</reference>
<dbReference type="PATRIC" id="fig|1397666.3.peg.938"/>
<dbReference type="Proteomes" id="UP000016762">
    <property type="component" value="Unassembled WGS sequence"/>
</dbReference>
<name>U2XLQ4_9PROT</name>
<comment type="similarity">
    <text evidence="2">Belongs to the NAD(P)-dependent epimerase/dehydratase family.</text>
</comment>
<dbReference type="eggNOG" id="COG0451">
    <property type="taxonomic scope" value="Bacteria"/>
</dbReference>
<feature type="domain" description="NAD-dependent epimerase/dehydratase" evidence="3">
    <location>
        <begin position="1"/>
        <end position="79"/>
    </location>
</feature>
<comment type="pathway">
    <text evidence="1">Bacterial outer membrane biogenesis; LPS O-antigen biosynthesis.</text>
</comment>
<evidence type="ECO:0000313" key="5">
    <source>
        <dbReference type="Proteomes" id="UP000016762"/>
    </source>
</evidence>
<proteinExistence type="inferred from homology"/>
<dbReference type="Gene3D" id="3.40.50.720">
    <property type="entry name" value="NAD(P)-binding Rossmann-like Domain"/>
    <property type="match status" value="1"/>
</dbReference>
<dbReference type="SUPFAM" id="SSF51735">
    <property type="entry name" value="NAD(P)-binding Rossmann-fold domains"/>
    <property type="match status" value="1"/>
</dbReference>
<evidence type="ECO:0000259" key="3">
    <source>
        <dbReference type="Pfam" id="PF01370"/>
    </source>
</evidence>
<dbReference type="PANTHER" id="PTHR43000">
    <property type="entry name" value="DTDP-D-GLUCOSE 4,6-DEHYDRATASE-RELATED"/>
    <property type="match status" value="1"/>
</dbReference>
<sequence>MCHEYSQKGLSCSIIRPRTVLGTGRLGIFQILFEWIYQGRNIPVIGSGKNIYQFVHSDDLATACILAGDAKIDGIFNIGTNRFGTMRDALENLVRHAGSQSQVKSVPAKLTEIGMNVTSALGISPLGAYHSLMYGNSMFFNTDEAYKSLGFEAKYSNDEMLAASYDWYCDNRSDILNGKIVGSKHQSAMKQRILQIVPYFLV</sequence>
<dbReference type="EMBL" id="AWXE01000004">
    <property type="protein sequence ID" value="ERL46062.1"/>
    <property type="molecule type" value="Genomic_DNA"/>
</dbReference>
<evidence type="ECO:0000313" key="4">
    <source>
        <dbReference type="EMBL" id="ERL46062.1"/>
    </source>
</evidence>
<keyword evidence="5" id="KW-1185">Reference proteome</keyword>
<evidence type="ECO:0000256" key="2">
    <source>
        <dbReference type="ARBA" id="ARBA00007637"/>
    </source>
</evidence>
<gene>
    <name evidence="4" type="ORF">RS24_01045</name>
</gene>
<dbReference type="STRING" id="1397666.RS24_01045"/>
<accession>U2XLQ4</accession>